<accession>A0AAE2VBV5</accession>
<dbReference type="InterPro" id="IPR020892">
    <property type="entry name" value="Cyclophilin-type_PPIase_CS"/>
</dbReference>
<evidence type="ECO:0000256" key="2">
    <source>
        <dbReference type="ARBA" id="ARBA00013194"/>
    </source>
</evidence>
<dbReference type="EMBL" id="JAENIG010000004">
    <property type="protein sequence ID" value="MBK1854865.1"/>
    <property type="molecule type" value="Genomic_DNA"/>
</dbReference>
<feature type="domain" description="PPIase cyclophilin-type" evidence="5">
    <location>
        <begin position="6"/>
        <end position="178"/>
    </location>
</feature>
<keyword evidence="3" id="KW-0697">Rotamase</keyword>
<dbReference type="PANTHER" id="PTHR45625:SF4">
    <property type="entry name" value="PEPTIDYLPROLYL ISOMERASE DOMAIN AND WD REPEAT-CONTAINING PROTEIN 1"/>
    <property type="match status" value="1"/>
</dbReference>
<dbReference type="Pfam" id="PF00160">
    <property type="entry name" value="Pro_isomerase"/>
    <property type="match status" value="1"/>
</dbReference>
<reference evidence="6" key="1">
    <citation type="submission" date="2021-01" db="EMBL/GenBank/DDBJ databases">
        <title>Modified the classification status of verrucomicrobia.</title>
        <authorList>
            <person name="Feng X."/>
        </authorList>
    </citation>
    <scope>NUCLEOTIDE SEQUENCE</scope>
    <source>
        <strain evidence="6">5K15</strain>
    </source>
</reference>
<comment type="caution">
    <text evidence="6">The sequence shown here is derived from an EMBL/GenBank/DDBJ whole genome shotgun (WGS) entry which is preliminary data.</text>
</comment>
<proteinExistence type="inferred from homology"/>
<evidence type="ECO:0000256" key="1">
    <source>
        <dbReference type="ARBA" id="ARBA00007365"/>
    </source>
</evidence>
<evidence type="ECO:0000313" key="6">
    <source>
        <dbReference type="EMBL" id="MBK1854865.1"/>
    </source>
</evidence>
<dbReference type="AlphaFoldDB" id="A0AAE2VBV5"/>
<dbReference type="GO" id="GO:0006457">
    <property type="term" value="P:protein folding"/>
    <property type="evidence" value="ECO:0007669"/>
    <property type="project" value="InterPro"/>
</dbReference>
<name>A0AAE2VBV5_9BACT</name>
<dbReference type="GO" id="GO:0003755">
    <property type="term" value="F:peptidyl-prolyl cis-trans isomerase activity"/>
    <property type="evidence" value="ECO:0007669"/>
    <property type="project" value="UniProtKB-KW"/>
</dbReference>
<keyword evidence="7" id="KW-1185">Reference proteome</keyword>
<evidence type="ECO:0000259" key="5">
    <source>
        <dbReference type="PROSITE" id="PS50072"/>
    </source>
</evidence>
<evidence type="ECO:0000256" key="4">
    <source>
        <dbReference type="ARBA" id="ARBA00023235"/>
    </source>
</evidence>
<dbReference type="SUPFAM" id="SSF50891">
    <property type="entry name" value="Cyclophilin-like"/>
    <property type="match status" value="1"/>
</dbReference>
<dbReference type="InterPro" id="IPR044666">
    <property type="entry name" value="Cyclophilin_A-like"/>
</dbReference>
<comment type="similarity">
    <text evidence="1">Belongs to the cyclophilin-type PPIase family.</text>
</comment>
<dbReference type="InterPro" id="IPR002130">
    <property type="entry name" value="Cyclophilin-type_PPIase_dom"/>
</dbReference>
<dbReference type="Proteomes" id="UP000634206">
    <property type="component" value="Unassembled WGS sequence"/>
</dbReference>
<dbReference type="PANTHER" id="PTHR45625">
    <property type="entry name" value="PEPTIDYL-PROLYL CIS-TRANS ISOMERASE-RELATED"/>
    <property type="match status" value="1"/>
</dbReference>
<evidence type="ECO:0000313" key="7">
    <source>
        <dbReference type="Proteomes" id="UP000634206"/>
    </source>
</evidence>
<dbReference type="PRINTS" id="PR00153">
    <property type="entry name" value="CSAPPISMRASE"/>
</dbReference>
<protein>
    <recommendedName>
        <fullName evidence="2">peptidylprolyl isomerase</fullName>
        <ecNumber evidence="2">5.2.1.8</ecNumber>
    </recommendedName>
</protein>
<organism evidence="6 7">
    <name type="scientific">Oceaniferula flava</name>
    <dbReference type="NCBI Taxonomy" id="2800421"/>
    <lineage>
        <taxon>Bacteria</taxon>
        <taxon>Pseudomonadati</taxon>
        <taxon>Verrucomicrobiota</taxon>
        <taxon>Verrucomicrobiia</taxon>
        <taxon>Verrucomicrobiales</taxon>
        <taxon>Verrucomicrobiaceae</taxon>
        <taxon>Oceaniferula</taxon>
    </lineage>
</organism>
<dbReference type="InterPro" id="IPR029000">
    <property type="entry name" value="Cyclophilin-like_dom_sf"/>
</dbReference>
<dbReference type="CDD" id="cd00317">
    <property type="entry name" value="cyclophilin"/>
    <property type="match status" value="1"/>
</dbReference>
<dbReference type="PROSITE" id="PS50072">
    <property type="entry name" value="CSA_PPIASE_2"/>
    <property type="match status" value="1"/>
</dbReference>
<evidence type="ECO:0000256" key="3">
    <source>
        <dbReference type="ARBA" id="ARBA00023110"/>
    </source>
</evidence>
<keyword evidence="4 6" id="KW-0413">Isomerase</keyword>
<sequence>MYADVSTSMGNFSIKLEYTKAPQTVANFIRLAEGSAPWVDEASGQVKQEPYYDGVTFHRVISGFMSQTGSRSGDGTDGPGYTFKDEFSSLSHTGPYIVSMANSGPNTNGSQFFITAATQSGLDDVHTVFGEVVFYDAPDDGASYTGVGREVCNAINTVETDPSTDQPLVDVVINSITIRRVGSSAENFDEHAQGLPVVTALPLSFDHQGASVTMGAAQPTGSVTRITRSEDLETWEDYADIYLDLDDTAESSLDISEVAADKDKLFFLASQVTYPLESYLWPRSLNGQTLSLVIDGYGTFAFYFTSDDGGTVVVNNTGSAAFTVDHLEQDGYGARKVFYTGFTDSGYDVWFQLRMGIDDDFPLYSTGRNSGYILHHNPDTDGITYYTTSGNLHLTR</sequence>
<gene>
    <name evidence="6" type="ORF">JIN83_07825</name>
</gene>
<dbReference type="EC" id="5.2.1.8" evidence="2"/>
<dbReference type="PROSITE" id="PS00170">
    <property type="entry name" value="CSA_PPIASE_1"/>
    <property type="match status" value="1"/>
</dbReference>
<dbReference type="Gene3D" id="2.40.100.10">
    <property type="entry name" value="Cyclophilin-like"/>
    <property type="match status" value="1"/>
</dbReference>